<sequence>MKECWKQKINLFEEENKWGVGKEDFAKVFGKAFLEAFTLEMLHTTFEKTGVWPFNPYAISATQMQPMKSSEEGDGDVLRDAEKHVLMQEDVIKGQTAQLIIQNMTLCKLNESLHIKETRKQTDHTVLFEAGRGRHMTSDETIRLKQQMEEAKKRKQDDKEQRKEQREQT</sequence>
<dbReference type="OrthoDB" id="3269297at2759"/>
<proteinExistence type="predicted"/>
<evidence type="ECO:0000256" key="1">
    <source>
        <dbReference type="SAM" id="MobiDB-lite"/>
    </source>
</evidence>
<protein>
    <submittedName>
        <fullName evidence="2">Uncharacterized protein</fullName>
    </submittedName>
</protein>
<evidence type="ECO:0000313" key="3">
    <source>
        <dbReference type="Proteomes" id="UP000807025"/>
    </source>
</evidence>
<feature type="region of interest" description="Disordered" evidence="1">
    <location>
        <begin position="137"/>
        <end position="169"/>
    </location>
</feature>
<evidence type="ECO:0000313" key="2">
    <source>
        <dbReference type="EMBL" id="KAF9486899.1"/>
    </source>
</evidence>
<name>A0A9P5ZIA3_PLEER</name>
<gene>
    <name evidence="2" type="ORF">BDN71DRAFT_1437252</name>
</gene>
<dbReference type="Proteomes" id="UP000807025">
    <property type="component" value="Unassembled WGS sequence"/>
</dbReference>
<comment type="caution">
    <text evidence="2">The sequence shown here is derived from an EMBL/GenBank/DDBJ whole genome shotgun (WGS) entry which is preliminary data.</text>
</comment>
<dbReference type="EMBL" id="MU154864">
    <property type="protein sequence ID" value="KAF9486899.1"/>
    <property type="molecule type" value="Genomic_DNA"/>
</dbReference>
<keyword evidence="3" id="KW-1185">Reference proteome</keyword>
<accession>A0A9P5ZIA3</accession>
<dbReference type="AlphaFoldDB" id="A0A9P5ZIA3"/>
<organism evidence="2 3">
    <name type="scientific">Pleurotus eryngii</name>
    <name type="common">Boletus of the steppes</name>
    <dbReference type="NCBI Taxonomy" id="5323"/>
    <lineage>
        <taxon>Eukaryota</taxon>
        <taxon>Fungi</taxon>
        <taxon>Dikarya</taxon>
        <taxon>Basidiomycota</taxon>
        <taxon>Agaricomycotina</taxon>
        <taxon>Agaricomycetes</taxon>
        <taxon>Agaricomycetidae</taxon>
        <taxon>Agaricales</taxon>
        <taxon>Pleurotineae</taxon>
        <taxon>Pleurotaceae</taxon>
        <taxon>Pleurotus</taxon>
    </lineage>
</organism>
<reference evidence="2" key="1">
    <citation type="submission" date="2020-11" db="EMBL/GenBank/DDBJ databases">
        <authorList>
            <consortium name="DOE Joint Genome Institute"/>
            <person name="Ahrendt S."/>
            <person name="Riley R."/>
            <person name="Andreopoulos W."/>
            <person name="Labutti K."/>
            <person name="Pangilinan J."/>
            <person name="Ruiz-Duenas F.J."/>
            <person name="Barrasa J.M."/>
            <person name="Sanchez-Garcia M."/>
            <person name="Camarero S."/>
            <person name="Miyauchi S."/>
            <person name="Serrano A."/>
            <person name="Linde D."/>
            <person name="Babiker R."/>
            <person name="Drula E."/>
            <person name="Ayuso-Fernandez I."/>
            <person name="Pacheco R."/>
            <person name="Padilla G."/>
            <person name="Ferreira P."/>
            <person name="Barriuso J."/>
            <person name="Kellner H."/>
            <person name="Castanera R."/>
            <person name="Alfaro M."/>
            <person name="Ramirez L."/>
            <person name="Pisabarro A.G."/>
            <person name="Kuo A."/>
            <person name="Tritt A."/>
            <person name="Lipzen A."/>
            <person name="He G."/>
            <person name="Yan M."/>
            <person name="Ng V."/>
            <person name="Cullen D."/>
            <person name="Martin F."/>
            <person name="Rosso M.-N."/>
            <person name="Henrissat B."/>
            <person name="Hibbett D."/>
            <person name="Martinez A.T."/>
            <person name="Grigoriev I.V."/>
        </authorList>
    </citation>
    <scope>NUCLEOTIDE SEQUENCE</scope>
    <source>
        <strain evidence="2">ATCC 90797</strain>
    </source>
</reference>